<dbReference type="Proteomes" id="UP000006755">
    <property type="component" value="Unassembled WGS sequence"/>
</dbReference>
<proteinExistence type="predicted"/>
<dbReference type="EMBL" id="AMRI01000040">
    <property type="protein sequence ID" value="EKE67518.1"/>
    <property type="molecule type" value="Genomic_DNA"/>
</dbReference>
<dbReference type="Pfam" id="PF20118">
    <property type="entry name" value="DUF6508"/>
    <property type="match status" value="1"/>
</dbReference>
<gene>
    <name evidence="1" type="ORF">B3C1_18437</name>
</gene>
<evidence type="ECO:0000313" key="2">
    <source>
        <dbReference type="Proteomes" id="UP000006755"/>
    </source>
</evidence>
<keyword evidence="2" id="KW-1185">Reference proteome</keyword>
<dbReference type="OrthoDB" id="9913303at2"/>
<organism evidence="1 2">
    <name type="scientific">Gallaecimonas xiamenensis 3-C-1</name>
    <dbReference type="NCBI Taxonomy" id="745411"/>
    <lineage>
        <taxon>Bacteria</taxon>
        <taxon>Pseudomonadati</taxon>
        <taxon>Pseudomonadota</taxon>
        <taxon>Gammaproteobacteria</taxon>
        <taxon>Enterobacterales</taxon>
        <taxon>Gallaecimonadaceae</taxon>
        <taxon>Gallaecimonas</taxon>
    </lineage>
</organism>
<comment type="caution">
    <text evidence="1">The sequence shown here is derived from an EMBL/GenBank/DDBJ whole genome shotgun (WGS) entry which is preliminary data.</text>
</comment>
<dbReference type="eggNOG" id="ENOG50343RB">
    <property type="taxonomic scope" value="Bacteria"/>
</dbReference>
<dbReference type="InterPro" id="IPR045425">
    <property type="entry name" value="DUF6508"/>
</dbReference>
<dbReference type="STRING" id="745411.B3C1_18437"/>
<evidence type="ECO:0000313" key="1">
    <source>
        <dbReference type="EMBL" id="EKE67518.1"/>
    </source>
</evidence>
<dbReference type="AlphaFoldDB" id="K2IXA8"/>
<dbReference type="RefSeq" id="WP_008486708.1">
    <property type="nucleotide sequence ID" value="NZ_AMRI01000040.1"/>
</dbReference>
<evidence type="ECO:0008006" key="3">
    <source>
        <dbReference type="Google" id="ProtNLM"/>
    </source>
</evidence>
<accession>K2IXA8</accession>
<protein>
    <recommendedName>
        <fullName evidence="3">DinB family protein</fullName>
    </recommendedName>
</protein>
<reference evidence="1 2" key="1">
    <citation type="journal article" date="2012" name="J. Bacteriol.">
        <title>Genome Sequence of Gallaecimonas xiamenensis Type Strain 3-C-1.</title>
        <authorList>
            <person name="Lai Q."/>
            <person name="Wang L."/>
            <person name="Wang W."/>
            <person name="Shao Z."/>
        </authorList>
    </citation>
    <scope>NUCLEOTIDE SEQUENCE [LARGE SCALE GENOMIC DNA]</scope>
    <source>
        <strain evidence="1 2">3-C-1</strain>
    </source>
</reference>
<sequence>MKFELFDSSLVEKVVRQYREAFPEIPTKNEQVYIDENAMMWDGYIEPVEELNELLSTLFRFSKYKEPTDILLAQEPGGTDNLSIQQLAFLVADILTHEKHHQGLFASMLKNGVIARIVDRLEVLLEYGLPVREAENP</sequence>
<name>K2IXA8_9GAMM</name>